<evidence type="ECO:0000256" key="6">
    <source>
        <dbReference type="ARBA" id="ARBA00023098"/>
    </source>
</evidence>
<dbReference type="PANTHER" id="PTHR18896">
    <property type="entry name" value="PHOSPHOLIPASE D"/>
    <property type="match status" value="1"/>
</dbReference>
<dbReference type="CDD" id="cd09138">
    <property type="entry name" value="PLDc_vPLD1_2_yPLD_like_1"/>
    <property type="match status" value="1"/>
</dbReference>
<dbReference type="EMBL" id="MCGE01000003">
    <property type="protein sequence ID" value="ORZ23136.1"/>
    <property type="molecule type" value="Genomic_DNA"/>
</dbReference>
<keyword evidence="5 9" id="KW-0442">Lipid degradation</keyword>
<evidence type="ECO:0000313" key="14">
    <source>
        <dbReference type="Proteomes" id="UP000193560"/>
    </source>
</evidence>
<dbReference type="GO" id="GO:0009395">
    <property type="term" value="P:phospholipid catabolic process"/>
    <property type="evidence" value="ECO:0007669"/>
    <property type="project" value="TreeGrafter"/>
</dbReference>
<dbReference type="SMART" id="SM00233">
    <property type="entry name" value="PH"/>
    <property type="match status" value="1"/>
</dbReference>
<protein>
    <recommendedName>
        <fullName evidence="9">Phospholipase</fullName>
        <ecNumber evidence="9">3.1.4.4</ecNumber>
    </recommendedName>
</protein>
<feature type="domain" description="PLD phosphodiesterase" evidence="11">
    <location>
        <begin position="812"/>
        <end position="839"/>
    </location>
</feature>
<reference evidence="13 14" key="1">
    <citation type="submission" date="2016-07" db="EMBL/GenBank/DDBJ databases">
        <title>Pervasive Adenine N6-methylation of Active Genes in Fungi.</title>
        <authorList>
            <consortium name="DOE Joint Genome Institute"/>
            <person name="Mondo S.J."/>
            <person name="Dannebaum R.O."/>
            <person name="Kuo R.C."/>
            <person name="Labutti K."/>
            <person name="Haridas S."/>
            <person name="Kuo A."/>
            <person name="Salamov A."/>
            <person name="Ahrendt S.R."/>
            <person name="Lipzen A."/>
            <person name="Sullivan W."/>
            <person name="Andreopoulos W.B."/>
            <person name="Clum A."/>
            <person name="Lindquist E."/>
            <person name="Daum C."/>
            <person name="Ramamoorthy G.K."/>
            <person name="Gryganskyi A."/>
            <person name="Culley D."/>
            <person name="Magnuson J.K."/>
            <person name="James T.Y."/>
            <person name="O'Malley M.A."/>
            <person name="Stajich J.E."/>
            <person name="Spatafora J.W."/>
            <person name="Visel A."/>
            <person name="Grigoriev I.V."/>
        </authorList>
    </citation>
    <scope>NUCLEOTIDE SEQUENCE [LARGE SCALE GENOMIC DNA]</scope>
    <source>
        <strain evidence="13 14">NRRL 1336</strain>
    </source>
</reference>
<dbReference type="SUPFAM" id="SSF56024">
    <property type="entry name" value="Phospholipase D/nuclease"/>
    <property type="match status" value="2"/>
</dbReference>
<dbReference type="InterPro" id="IPR036871">
    <property type="entry name" value="PX_dom_sf"/>
</dbReference>
<comment type="catalytic activity">
    <reaction evidence="1 9">
        <text>a 1,2-diacyl-sn-glycero-3-phosphocholine + H2O = a 1,2-diacyl-sn-glycero-3-phosphate + choline + H(+)</text>
        <dbReference type="Rhea" id="RHEA:14445"/>
        <dbReference type="ChEBI" id="CHEBI:15354"/>
        <dbReference type="ChEBI" id="CHEBI:15377"/>
        <dbReference type="ChEBI" id="CHEBI:15378"/>
        <dbReference type="ChEBI" id="CHEBI:57643"/>
        <dbReference type="ChEBI" id="CHEBI:58608"/>
        <dbReference type="EC" id="3.1.4.4"/>
    </reaction>
</comment>
<evidence type="ECO:0000256" key="10">
    <source>
        <dbReference type="SAM" id="MobiDB-lite"/>
    </source>
</evidence>
<dbReference type="Pfam" id="PF00614">
    <property type="entry name" value="PLDc"/>
    <property type="match status" value="1"/>
</dbReference>
<keyword evidence="3" id="KW-0677">Repeat</keyword>
<evidence type="ECO:0000256" key="7">
    <source>
        <dbReference type="ARBA" id="ARBA00023288"/>
    </source>
</evidence>
<evidence type="ECO:0000256" key="9">
    <source>
        <dbReference type="PIRNR" id="PIRNR009376"/>
    </source>
</evidence>
<sequence>MWTKYPLAPYYPPVFTVLHFAFLSRDENGRRPPPILFDVLQVSITDADIDAGAKRLLTFWIELHYGDIRWVIRRTIIEFYNLHLTLKFKAASIGSHLQVPPSFPSQLAHLCNAALASMRITRGVEDYNDLSTAEVTIKRRGALEHYLKELVHGSRLAVNYDLCEFLEIGALSIVKDMGWKGKEGYLEHKINPTSLKLSKAFRWMNHWSKEWILLRDSYIAFCKDIGSSSPSEVFLFDRHFKIHPGHGSFAPHQQTHITLSNSTRRIEIRVPTIRHLDEWIECLNTIKNQSPWVRNHRFGSFAPIRQHTKAKWFVDSHEYFESVAEALLSAKSEIYIEDWWLSPELYLRRPPKGNEEYRLDRLLKRKAMEGVVIYVVIYKNMPVALPLDSQHTRDWLQNIHKNIKVLRHADITSPLWAHHEKILVVDSRLAFIGGLDLCFGRYDTHFHSLTDYSPGDESSEIFPGQDYSNPRIKDFFKVSQYNKETIDRQSAPRMPWHDIHTVMVGPPAKDISRHFIQRWNYIKSTHAKDKDDIPFLLPKGEYVAPHDEKKFRGTCRVQVIRSSAEWSLGIKREYSIYNAYMECISTAKHFIYIENQFFITATHAGDKLIKNKIGEAIVDRIKRAYYEKQKFKIIVVIPCAPGFEGDFASADRRSMPLRSVAHYQYMSISRGGNSILEKLHQENIPAEDYIGFYSLRNWGQIKKNRSGANDVMYQSTSPISTMDDEESGTNASTGKRSVDYNFHGGNNGNSGSYSKLGKSKIRHAVDDDMANKLPSSFSPSSFYHHRQRSRLDNDEQQLNTVSDSRILELVTEQVYIHSKLMVIDDKTVICGSANINDRSQLGNRDSEIAVVIEDTDMVNSKMNGNEYQASRFALTLRMHLFKEHLGLLSESESHQNNTSNINNNNIYAKHGYSKLEADNLVMDPLSDIFYDHVWRQTADTNTQIYRNVFHCVPDDSVLTFNAQRRFVSDPTHVPPGHVAKPWKVNYDDVVEQLRKIRGHLVIFPTQYLVQENMTASLVQDAVPPTVFT</sequence>
<dbReference type="PANTHER" id="PTHR18896:SF76">
    <property type="entry name" value="PHOSPHOLIPASE"/>
    <property type="match status" value="1"/>
</dbReference>
<evidence type="ECO:0000256" key="5">
    <source>
        <dbReference type="ARBA" id="ARBA00022963"/>
    </source>
</evidence>
<feature type="domain" description="PX" evidence="12">
    <location>
        <begin position="37"/>
        <end position="173"/>
    </location>
</feature>
<dbReference type="Pfam" id="PF00169">
    <property type="entry name" value="PH"/>
    <property type="match status" value="1"/>
</dbReference>
<keyword evidence="4 9" id="KW-0378">Hydrolase</keyword>
<dbReference type="Gene3D" id="2.30.29.30">
    <property type="entry name" value="Pleckstrin-homology domain (PH domain)/Phosphotyrosine-binding domain (PTB)"/>
    <property type="match status" value="1"/>
</dbReference>
<keyword evidence="6" id="KW-0443">Lipid metabolism</keyword>
<dbReference type="STRING" id="90262.A0A1X2IVQ1"/>
<dbReference type="SUPFAM" id="SSF50729">
    <property type="entry name" value="PH domain-like"/>
    <property type="match status" value="1"/>
</dbReference>
<dbReference type="InterPro" id="IPR001683">
    <property type="entry name" value="PX_dom"/>
</dbReference>
<dbReference type="GO" id="GO:0012505">
    <property type="term" value="C:endomembrane system"/>
    <property type="evidence" value="ECO:0007669"/>
    <property type="project" value="UniProtKB-SubCell"/>
</dbReference>
<evidence type="ECO:0000256" key="3">
    <source>
        <dbReference type="ARBA" id="ARBA00022737"/>
    </source>
</evidence>
<dbReference type="InterPro" id="IPR001736">
    <property type="entry name" value="PLipase_D/transphosphatidylase"/>
</dbReference>
<dbReference type="InterPro" id="IPR016555">
    <property type="entry name" value="PLipase_D_euk"/>
</dbReference>
<feature type="domain" description="PLD phosphodiesterase" evidence="11">
    <location>
        <begin position="414"/>
        <end position="441"/>
    </location>
</feature>
<feature type="region of interest" description="Disordered" evidence="10">
    <location>
        <begin position="717"/>
        <end position="755"/>
    </location>
</feature>
<dbReference type="GO" id="GO:0035556">
    <property type="term" value="P:intracellular signal transduction"/>
    <property type="evidence" value="ECO:0007669"/>
    <property type="project" value="InterPro"/>
</dbReference>
<comment type="subcellular location">
    <subcellularLocation>
        <location evidence="8">Endomembrane system</location>
        <topology evidence="8">Lipid-anchor</topology>
    </subcellularLocation>
</comment>
<evidence type="ECO:0000256" key="8">
    <source>
        <dbReference type="ARBA" id="ARBA00037868"/>
    </source>
</evidence>
<dbReference type="Gene3D" id="3.30.1520.10">
    <property type="entry name" value="Phox-like domain"/>
    <property type="match status" value="1"/>
</dbReference>
<dbReference type="CDD" id="cd09141">
    <property type="entry name" value="PLDc_vPLD1_2_yPLD_like_2"/>
    <property type="match status" value="1"/>
</dbReference>
<evidence type="ECO:0000256" key="1">
    <source>
        <dbReference type="ARBA" id="ARBA00000798"/>
    </source>
</evidence>
<comment type="similarity">
    <text evidence="2 9">Belongs to the phospholipase D family.</text>
</comment>
<dbReference type="PIRSF" id="PIRSF009376">
    <property type="entry name" value="Phospholipase_D_euk"/>
    <property type="match status" value="1"/>
</dbReference>
<dbReference type="SMART" id="SM00155">
    <property type="entry name" value="PLDc"/>
    <property type="match status" value="2"/>
</dbReference>
<dbReference type="Pfam" id="PF13091">
    <property type="entry name" value="PLDc_2"/>
    <property type="match status" value="1"/>
</dbReference>
<dbReference type="OrthoDB" id="14911at2759"/>
<dbReference type="Proteomes" id="UP000193560">
    <property type="component" value="Unassembled WGS sequence"/>
</dbReference>
<evidence type="ECO:0000256" key="4">
    <source>
        <dbReference type="ARBA" id="ARBA00022801"/>
    </source>
</evidence>
<dbReference type="SUPFAM" id="SSF64268">
    <property type="entry name" value="PX domain"/>
    <property type="match status" value="1"/>
</dbReference>
<dbReference type="GO" id="GO:0004630">
    <property type="term" value="F:phospholipase D activity"/>
    <property type="evidence" value="ECO:0007669"/>
    <property type="project" value="UniProtKB-UniRule"/>
</dbReference>
<accession>A0A1X2IVQ1</accession>
<proteinExistence type="inferred from homology"/>
<dbReference type="InterPro" id="IPR011993">
    <property type="entry name" value="PH-like_dom_sf"/>
</dbReference>
<dbReference type="AlphaFoldDB" id="A0A1X2IVQ1"/>
<gene>
    <name evidence="13" type="ORF">BCR42DRAFT_343568</name>
</gene>
<dbReference type="Gene3D" id="3.30.870.10">
    <property type="entry name" value="Endonuclease Chain A"/>
    <property type="match status" value="3"/>
</dbReference>
<dbReference type="GO" id="GO:0006654">
    <property type="term" value="P:phosphatidic acid biosynthetic process"/>
    <property type="evidence" value="ECO:0007669"/>
    <property type="project" value="InterPro"/>
</dbReference>
<organism evidence="13 14">
    <name type="scientific">Absidia repens</name>
    <dbReference type="NCBI Taxonomy" id="90262"/>
    <lineage>
        <taxon>Eukaryota</taxon>
        <taxon>Fungi</taxon>
        <taxon>Fungi incertae sedis</taxon>
        <taxon>Mucoromycota</taxon>
        <taxon>Mucoromycotina</taxon>
        <taxon>Mucoromycetes</taxon>
        <taxon>Mucorales</taxon>
        <taxon>Cunninghamellaceae</taxon>
        <taxon>Absidia</taxon>
    </lineage>
</organism>
<dbReference type="PROSITE" id="PS50195">
    <property type="entry name" value="PX"/>
    <property type="match status" value="1"/>
</dbReference>
<evidence type="ECO:0000259" key="11">
    <source>
        <dbReference type="PROSITE" id="PS50035"/>
    </source>
</evidence>
<dbReference type="InterPro" id="IPR015679">
    <property type="entry name" value="PLipase_D_fam"/>
</dbReference>
<dbReference type="InterPro" id="IPR025202">
    <property type="entry name" value="PLD-like_dom"/>
</dbReference>
<keyword evidence="7" id="KW-0449">Lipoprotein</keyword>
<dbReference type="PROSITE" id="PS50035">
    <property type="entry name" value="PLD"/>
    <property type="match status" value="2"/>
</dbReference>
<evidence type="ECO:0000256" key="2">
    <source>
        <dbReference type="ARBA" id="ARBA00008664"/>
    </source>
</evidence>
<dbReference type="GO" id="GO:0035091">
    <property type="term" value="F:phosphatidylinositol binding"/>
    <property type="evidence" value="ECO:0007669"/>
    <property type="project" value="InterPro"/>
</dbReference>
<dbReference type="EC" id="3.1.4.4" evidence="9"/>
<dbReference type="Pfam" id="PF00787">
    <property type="entry name" value="PX"/>
    <property type="match status" value="1"/>
</dbReference>
<evidence type="ECO:0000313" key="13">
    <source>
        <dbReference type="EMBL" id="ORZ23136.1"/>
    </source>
</evidence>
<evidence type="ECO:0000259" key="12">
    <source>
        <dbReference type="PROSITE" id="PS50195"/>
    </source>
</evidence>
<comment type="caution">
    <text evidence="13">The sequence shown here is derived from an EMBL/GenBank/DDBJ whole genome shotgun (WGS) entry which is preliminary data.</text>
</comment>
<name>A0A1X2IVQ1_9FUNG</name>
<dbReference type="CDD" id="cd01254">
    <property type="entry name" value="PH_PLD"/>
    <property type="match status" value="1"/>
</dbReference>
<keyword evidence="14" id="KW-1185">Reference proteome</keyword>
<dbReference type="InterPro" id="IPR001849">
    <property type="entry name" value="PH_domain"/>
</dbReference>